<organism evidence="1">
    <name type="scientific">Rhizophora mucronata</name>
    <name type="common">Asiatic mangrove</name>
    <dbReference type="NCBI Taxonomy" id="61149"/>
    <lineage>
        <taxon>Eukaryota</taxon>
        <taxon>Viridiplantae</taxon>
        <taxon>Streptophyta</taxon>
        <taxon>Embryophyta</taxon>
        <taxon>Tracheophyta</taxon>
        <taxon>Spermatophyta</taxon>
        <taxon>Magnoliopsida</taxon>
        <taxon>eudicotyledons</taxon>
        <taxon>Gunneridae</taxon>
        <taxon>Pentapetalae</taxon>
        <taxon>rosids</taxon>
        <taxon>fabids</taxon>
        <taxon>Malpighiales</taxon>
        <taxon>Rhizophoraceae</taxon>
        <taxon>Rhizophora</taxon>
    </lineage>
</organism>
<accession>A0A2P2MFU6</accession>
<name>A0A2P2MFU6_RHIMU</name>
<reference evidence="1" key="1">
    <citation type="submission" date="2018-02" db="EMBL/GenBank/DDBJ databases">
        <title>Rhizophora mucronata_Transcriptome.</title>
        <authorList>
            <person name="Meera S.P."/>
            <person name="Sreeshan A."/>
            <person name="Augustine A."/>
        </authorList>
    </citation>
    <scope>NUCLEOTIDE SEQUENCE</scope>
    <source>
        <tissue evidence="1">Leaf</tissue>
    </source>
</reference>
<sequence length="57" mass="6534">MGDHGLGFNHGELLVGRYLLFSGLVLVWKFIENFPSNSRLSNFPCFKEPFEENTSQN</sequence>
<dbReference type="AlphaFoldDB" id="A0A2P2MFU6"/>
<proteinExistence type="predicted"/>
<evidence type="ECO:0000313" key="1">
    <source>
        <dbReference type="EMBL" id="MBX29111.1"/>
    </source>
</evidence>
<dbReference type="EMBL" id="GGEC01048627">
    <property type="protein sequence ID" value="MBX29111.1"/>
    <property type="molecule type" value="Transcribed_RNA"/>
</dbReference>
<protein>
    <submittedName>
        <fullName evidence="1">Uncharacterized protein</fullName>
    </submittedName>
</protein>